<dbReference type="Proteomes" id="UP000887159">
    <property type="component" value="Unassembled WGS sequence"/>
</dbReference>
<name>A0A8X6STB0_TRICX</name>
<evidence type="ECO:0000313" key="2">
    <source>
        <dbReference type="EMBL" id="GFY19607.1"/>
    </source>
</evidence>
<evidence type="ECO:0000256" key="1">
    <source>
        <dbReference type="SAM" id="MobiDB-lite"/>
    </source>
</evidence>
<organism evidence="2 3">
    <name type="scientific">Trichonephila clavipes</name>
    <name type="common">Golden silk orbweaver</name>
    <name type="synonym">Nephila clavipes</name>
    <dbReference type="NCBI Taxonomy" id="2585209"/>
    <lineage>
        <taxon>Eukaryota</taxon>
        <taxon>Metazoa</taxon>
        <taxon>Ecdysozoa</taxon>
        <taxon>Arthropoda</taxon>
        <taxon>Chelicerata</taxon>
        <taxon>Arachnida</taxon>
        <taxon>Araneae</taxon>
        <taxon>Araneomorphae</taxon>
        <taxon>Entelegynae</taxon>
        <taxon>Araneoidea</taxon>
        <taxon>Nephilidae</taxon>
        <taxon>Trichonephila</taxon>
    </lineage>
</organism>
<evidence type="ECO:0000313" key="3">
    <source>
        <dbReference type="Proteomes" id="UP000887159"/>
    </source>
</evidence>
<reference evidence="2" key="1">
    <citation type="submission" date="2020-08" db="EMBL/GenBank/DDBJ databases">
        <title>Multicomponent nature underlies the extraordinary mechanical properties of spider dragline silk.</title>
        <authorList>
            <person name="Kono N."/>
            <person name="Nakamura H."/>
            <person name="Mori M."/>
            <person name="Yoshida Y."/>
            <person name="Ohtoshi R."/>
            <person name="Malay A.D."/>
            <person name="Moran D.A.P."/>
            <person name="Tomita M."/>
            <person name="Numata K."/>
            <person name="Arakawa K."/>
        </authorList>
    </citation>
    <scope>NUCLEOTIDE SEQUENCE</scope>
</reference>
<sequence length="97" mass="10902">MAHTCQKQTEPARDGSVGCMRAHLPWERTPPTTMLLVVIHQLTALAQFSAKLKLRSSFHMAGLRPYSESQVMLGSPAIKEPTKKPSRETSQLNWKFP</sequence>
<dbReference type="AlphaFoldDB" id="A0A8X6STB0"/>
<keyword evidence="3" id="KW-1185">Reference proteome</keyword>
<feature type="region of interest" description="Disordered" evidence="1">
    <location>
        <begin position="74"/>
        <end position="97"/>
    </location>
</feature>
<dbReference type="EMBL" id="BMAU01021353">
    <property type="protein sequence ID" value="GFY19607.1"/>
    <property type="molecule type" value="Genomic_DNA"/>
</dbReference>
<protein>
    <submittedName>
        <fullName evidence="2">Uncharacterized protein</fullName>
    </submittedName>
</protein>
<comment type="caution">
    <text evidence="2">The sequence shown here is derived from an EMBL/GenBank/DDBJ whole genome shotgun (WGS) entry which is preliminary data.</text>
</comment>
<gene>
    <name evidence="2" type="ORF">TNCV_4647791</name>
</gene>
<feature type="compositionally biased region" description="Polar residues" evidence="1">
    <location>
        <begin position="88"/>
        <end position="97"/>
    </location>
</feature>
<accession>A0A8X6STB0</accession>
<proteinExistence type="predicted"/>